<evidence type="ECO:0000313" key="2">
    <source>
        <dbReference type="EMBL" id="OQP49025.1"/>
    </source>
</evidence>
<dbReference type="InterPro" id="IPR032675">
    <property type="entry name" value="LRR_dom_sf"/>
</dbReference>
<dbReference type="InterPro" id="IPR032774">
    <property type="entry name" value="WG_beta_rep"/>
</dbReference>
<dbReference type="Pfam" id="PF14903">
    <property type="entry name" value="WG_beta_rep"/>
    <property type="match status" value="4"/>
</dbReference>
<accession>A0A1V9ET42</accession>
<dbReference type="Proteomes" id="UP000192610">
    <property type="component" value="Unassembled WGS sequence"/>
</dbReference>
<protein>
    <recommendedName>
        <fullName evidence="4">WG repeat-containing protein</fullName>
    </recommendedName>
</protein>
<organism evidence="2 3">
    <name type="scientific">Niastella yeongjuensis</name>
    <dbReference type="NCBI Taxonomy" id="354355"/>
    <lineage>
        <taxon>Bacteria</taxon>
        <taxon>Pseudomonadati</taxon>
        <taxon>Bacteroidota</taxon>
        <taxon>Chitinophagia</taxon>
        <taxon>Chitinophagales</taxon>
        <taxon>Chitinophagaceae</taxon>
        <taxon>Niastella</taxon>
    </lineage>
</organism>
<dbReference type="STRING" id="354355.SAMN05660816_04405"/>
<dbReference type="SUPFAM" id="SSF52058">
    <property type="entry name" value="L domain-like"/>
    <property type="match status" value="1"/>
</dbReference>
<dbReference type="OrthoDB" id="5464673at2"/>
<dbReference type="AlphaFoldDB" id="A0A1V9ET42"/>
<dbReference type="PANTHER" id="PTHR37841:SF1">
    <property type="entry name" value="DUF3298 DOMAIN-CONTAINING PROTEIN"/>
    <property type="match status" value="1"/>
</dbReference>
<evidence type="ECO:0000256" key="1">
    <source>
        <dbReference type="SAM" id="SignalP"/>
    </source>
</evidence>
<keyword evidence="1" id="KW-0732">Signal</keyword>
<dbReference type="Gene3D" id="3.80.10.10">
    <property type="entry name" value="Ribonuclease Inhibitor"/>
    <property type="match status" value="1"/>
</dbReference>
<dbReference type="PANTHER" id="PTHR37841">
    <property type="entry name" value="GLR2918 PROTEIN"/>
    <property type="match status" value="1"/>
</dbReference>
<keyword evidence="3" id="KW-1185">Reference proteome</keyword>
<evidence type="ECO:0008006" key="4">
    <source>
        <dbReference type="Google" id="ProtNLM"/>
    </source>
</evidence>
<proteinExistence type="predicted"/>
<evidence type="ECO:0000313" key="3">
    <source>
        <dbReference type="Proteomes" id="UP000192610"/>
    </source>
</evidence>
<dbReference type="RefSeq" id="WP_081200517.1">
    <property type="nucleotide sequence ID" value="NZ_FOCZ01000008.1"/>
</dbReference>
<dbReference type="EMBL" id="LVXG01000016">
    <property type="protein sequence ID" value="OQP49025.1"/>
    <property type="molecule type" value="Genomic_DNA"/>
</dbReference>
<comment type="caution">
    <text evidence="2">The sequence shown here is derived from an EMBL/GenBank/DDBJ whole genome shotgun (WGS) entry which is preliminary data.</text>
</comment>
<reference evidence="3" key="1">
    <citation type="submission" date="2016-04" db="EMBL/GenBank/DDBJ databases">
        <authorList>
            <person name="Chen L."/>
            <person name="Zhuang W."/>
            <person name="Wang G."/>
        </authorList>
    </citation>
    <scope>NUCLEOTIDE SEQUENCE [LARGE SCALE GENOMIC DNA]</scope>
    <source>
        <strain evidence="3">17621</strain>
    </source>
</reference>
<sequence length="533" mass="60259">MKKCLSAFLFLLLQQFAQQTTFAQNKSGPATPLEAPQYEKWYPVFLDLYASSPAFIDSKGRVKLAFDSIYTLLDKGQAKKNVFEGEYMVLVKSAKSGNDEYFITDRKGNLKPFPPDIRVVYTSGNRVIVQQQKLRKMAIWKTDFTPLTPFKYDFIRPYSEGLATAELDNYYTLIDEQGIETIPMDHALSSKDSTGDKQTTYSNTVSEGLVAYAGEGKFGIMDKNGKNKTAPIFDFLEPFHNGMAYAIKKDTCGYVNKDGKFVLPFNKAHTYITNFSCGLARARSDDKAFVYYINTKGKMAFPGRYLSGGDFSNGYAVISNDKTLEKKQIIDTHGKVVYEGFFEDAWFGPDMIVITTETSFAGYTVQTNNYKYLDYNFHTIWQPAADKRIITNLKALPESEFPGIKHALLGVMNWHYTLKDVEPFLNKAALVQLRLSVTDRSFVFPPAILKMTDLEDLDLSYSGLSDIPEDIGKLVHLKNLKLDYTNVQHLPESLNLLKDLQSISVVSTKLSMEEIMAFKQHLPGVKIIIKESL</sequence>
<feature type="signal peptide" evidence="1">
    <location>
        <begin position="1"/>
        <end position="23"/>
    </location>
</feature>
<name>A0A1V9ET42_9BACT</name>
<feature type="chain" id="PRO_5010726099" description="WG repeat-containing protein" evidence="1">
    <location>
        <begin position="24"/>
        <end position="533"/>
    </location>
</feature>
<gene>
    <name evidence="2" type="ORF">A4H97_29540</name>
</gene>